<proteinExistence type="predicted"/>
<evidence type="ECO:0000313" key="2">
    <source>
        <dbReference type="EMBL" id="KAK4522564.1"/>
    </source>
</evidence>
<keyword evidence="3" id="KW-1185">Reference proteome</keyword>
<dbReference type="GO" id="GO:0031902">
    <property type="term" value="C:late endosome membrane"/>
    <property type="evidence" value="ECO:0007669"/>
    <property type="project" value="TreeGrafter"/>
</dbReference>
<evidence type="ECO:0000259" key="1">
    <source>
        <dbReference type="Pfam" id="PF05050"/>
    </source>
</evidence>
<dbReference type="InterPro" id="IPR053202">
    <property type="entry name" value="EGF_Rcpt_Signaling_Reg"/>
</dbReference>
<evidence type="ECO:0000313" key="3">
    <source>
        <dbReference type="Proteomes" id="UP001300502"/>
    </source>
</evidence>
<dbReference type="NCBIfam" id="TIGR01444">
    <property type="entry name" value="fkbM_fam"/>
    <property type="match status" value="1"/>
</dbReference>
<reference evidence="2 3" key="1">
    <citation type="submission" date="2022-07" db="EMBL/GenBank/DDBJ databases">
        <title>Genome-wide signatures of adaptation to extreme environments.</title>
        <authorList>
            <person name="Cho C.H."/>
            <person name="Yoon H.S."/>
        </authorList>
    </citation>
    <scope>NUCLEOTIDE SEQUENCE [LARGE SCALE GENOMIC DNA]</scope>
    <source>
        <strain evidence="2 3">108.79 E11</strain>
    </source>
</reference>
<dbReference type="InterPro" id="IPR006342">
    <property type="entry name" value="FkbM_mtfrase"/>
</dbReference>
<dbReference type="InterPro" id="IPR029063">
    <property type="entry name" value="SAM-dependent_MTases_sf"/>
</dbReference>
<dbReference type="SUPFAM" id="SSF53335">
    <property type="entry name" value="S-adenosyl-L-methionine-dependent methyltransferases"/>
    <property type="match status" value="1"/>
</dbReference>
<dbReference type="Proteomes" id="UP001300502">
    <property type="component" value="Unassembled WGS sequence"/>
</dbReference>
<gene>
    <name evidence="2" type="ORF">GAYE_PCTG10G0454</name>
</gene>
<dbReference type="GO" id="GO:0016197">
    <property type="term" value="P:endosomal transport"/>
    <property type="evidence" value="ECO:0007669"/>
    <property type="project" value="TreeGrafter"/>
</dbReference>
<dbReference type="PANTHER" id="PTHR34009">
    <property type="entry name" value="PROTEIN STAR"/>
    <property type="match status" value="1"/>
</dbReference>
<dbReference type="GO" id="GO:0006888">
    <property type="term" value="P:endoplasmic reticulum to Golgi vesicle-mediated transport"/>
    <property type="evidence" value="ECO:0007669"/>
    <property type="project" value="TreeGrafter"/>
</dbReference>
<dbReference type="Pfam" id="PF05050">
    <property type="entry name" value="Methyltransf_21"/>
    <property type="match status" value="1"/>
</dbReference>
<protein>
    <recommendedName>
        <fullName evidence="1">Methyltransferase FkbM domain-containing protein</fullName>
    </recommendedName>
</protein>
<dbReference type="GO" id="GO:0005789">
    <property type="term" value="C:endoplasmic reticulum membrane"/>
    <property type="evidence" value="ECO:0007669"/>
    <property type="project" value="TreeGrafter"/>
</dbReference>
<dbReference type="GO" id="GO:0005886">
    <property type="term" value="C:plasma membrane"/>
    <property type="evidence" value="ECO:0007669"/>
    <property type="project" value="TreeGrafter"/>
</dbReference>
<name>A0AAV9I3D2_9RHOD</name>
<dbReference type="PANTHER" id="PTHR34009:SF2">
    <property type="entry name" value="PROTEIN STAR"/>
    <property type="match status" value="1"/>
</dbReference>
<accession>A0AAV9I3D2</accession>
<organism evidence="2 3">
    <name type="scientific">Galdieria yellowstonensis</name>
    <dbReference type="NCBI Taxonomy" id="3028027"/>
    <lineage>
        <taxon>Eukaryota</taxon>
        <taxon>Rhodophyta</taxon>
        <taxon>Bangiophyceae</taxon>
        <taxon>Galdieriales</taxon>
        <taxon>Galdieriaceae</taxon>
        <taxon>Galdieria</taxon>
    </lineage>
</organism>
<sequence>MLNITGMEYYGQRNGRYPSPDQILLHRYFRVPPCSYQQILDWQASENKQYSYDRYYYRTQGIFVELGALDGLLYSNTLAFERFFNWTGLLIEPVPSNYVKLVQNRPQATTVHSAVCNHTGKMEFVGSGATAGATENMSAKHRRKFQSNWDFFHRNQYAVSCEPLASIFQRHGIDHVDFLSVDVEGAEWTVLESISFSQVNIAVIVVELDGTNTTKDENCRQLLRKHAYQFDFRIAANEYWYHPTYLKHSMLQAFTSATKS</sequence>
<comment type="caution">
    <text evidence="2">The sequence shown here is derived from an EMBL/GenBank/DDBJ whole genome shotgun (WGS) entry which is preliminary data.</text>
</comment>
<feature type="domain" description="Methyltransferase FkbM" evidence="1">
    <location>
        <begin position="66"/>
        <end position="230"/>
    </location>
</feature>
<dbReference type="AlphaFoldDB" id="A0AAV9I3D2"/>
<dbReference type="Gene3D" id="3.40.50.150">
    <property type="entry name" value="Vaccinia Virus protein VP39"/>
    <property type="match status" value="1"/>
</dbReference>
<dbReference type="EMBL" id="JANCYU010000006">
    <property type="protein sequence ID" value="KAK4522564.1"/>
    <property type="molecule type" value="Genomic_DNA"/>
</dbReference>
<dbReference type="GO" id="GO:0005794">
    <property type="term" value="C:Golgi apparatus"/>
    <property type="evidence" value="ECO:0007669"/>
    <property type="project" value="TreeGrafter"/>
</dbReference>